<dbReference type="Pfam" id="PF00254">
    <property type="entry name" value="FKBP_C"/>
    <property type="match status" value="1"/>
</dbReference>
<dbReference type="InterPro" id="IPR005215">
    <property type="entry name" value="Trig_fac"/>
</dbReference>
<dbReference type="SUPFAM" id="SSF102735">
    <property type="entry name" value="Trigger factor ribosome-binding domain"/>
    <property type="match status" value="1"/>
</dbReference>
<dbReference type="GO" id="GO:0044183">
    <property type="term" value="F:protein folding chaperone"/>
    <property type="evidence" value="ECO:0007669"/>
    <property type="project" value="TreeGrafter"/>
</dbReference>
<comment type="function">
    <text evidence="10 12">Involved in protein export. Acts as a chaperone by maintaining the newly synthesized protein in an open conformation. Functions as a peptidyl-prolyl cis-trans isomerase.</text>
</comment>
<dbReference type="InterPro" id="IPR008880">
    <property type="entry name" value="Trigger_fac_C"/>
</dbReference>
<evidence type="ECO:0000256" key="2">
    <source>
        <dbReference type="ARBA" id="ARBA00005464"/>
    </source>
</evidence>
<dbReference type="GO" id="GO:0051301">
    <property type="term" value="P:cell division"/>
    <property type="evidence" value="ECO:0007669"/>
    <property type="project" value="UniProtKB-KW"/>
</dbReference>
<dbReference type="InterPro" id="IPR001179">
    <property type="entry name" value="PPIase_FKBP_dom"/>
</dbReference>
<evidence type="ECO:0000256" key="12">
    <source>
        <dbReference type="HAMAP-Rule" id="MF_00303"/>
    </source>
</evidence>
<evidence type="ECO:0000256" key="5">
    <source>
        <dbReference type="ARBA" id="ARBA00022618"/>
    </source>
</evidence>
<evidence type="ECO:0000256" key="15">
    <source>
        <dbReference type="SAM" id="Coils"/>
    </source>
</evidence>
<dbReference type="SUPFAM" id="SSF54534">
    <property type="entry name" value="FKBP-like"/>
    <property type="match status" value="1"/>
</dbReference>
<keyword evidence="7 12" id="KW-0143">Chaperone</keyword>
<keyword evidence="15" id="KW-0175">Coiled coil</keyword>
<evidence type="ECO:0000256" key="6">
    <source>
        <dbReference type="ARBA" id="ARBA00023110"/>
    </source>
</evidence>
<keyword evidence="12" id="KW-0963">Cytoplasm</keyword>
<comment type="catalytic activity">
    <reaction evidence="1 12 13">
        <text>[protein]-peptidylproline (omega=180) = [protein]-peptidylproline (omega=0)</text>
        <dbReference type="Rhea" id="RHEA:16237"/>
        <dbReference type="Rhea" id="RHEA-COMP:10747"/>
        <dbReference type="Rhea" id="RHEA-COMP:10748"/>
        <dbReference type="ChEBI" id="CHEBI:83833"/>
        <dbReference type="ChEBI" id="CHEBI:83834"/>
        <dbReference type="EC" id="5.2.1.8"/>
    </reaction>
</comment>
<comment type="domain">
    <text evidence="12">Consists of 3 domains; the N-terminus binds the ribosome, the middle domain has PPIase activity, while the C-terminus has intrinsic chaperone activity on its own.</text>
</comment>
<keyword evidence="9 12" id="KW-0131">Cell cycle</keyword>
<keyword evidence="6 12" id="KW-0697">Rotamase</keyword>
<dbReference type="Gene3D" id="3.30.70.1050">
    <property type="entry name" value="Trigger factor ribosome-binding domain"/>
    <property type="match status" value="1"/>
</dbReference>
<evidence type="ECO:0000256" key="16">
    <source>
        <dbReference type="SAM" id="MobiDB-lite"/>
    </source>
</evidence>
<dbReference type="FunFam" id="3.10.50.40:FF:000001">
    <property type="entry name" value="Trigger factor"/>
    <property type="match status" value="1"/>
</dbReference>
<evidence type="ECO:0000256" key="13">
    <source>
        <dbReference type="PROSITE-ProRule" id="PRU00277"/>
    </source>
</evidence>
<evidence type="ECO:0000256" key="3">
    <source>
        <dbReference type="ARBA" id="ARBA00013194"/>
    </source>
</evidence>
<protein>
    <recommendedName>
        <fullName evidence="4 12">Trigger factor</fullName>
        <shortName evidence="12">TF</shortName>
        <ecNumber evidence="3 12">5.2.1.8</ecNumber>
    </recommendedName>
    <alternativeName>
        <fullName evidence="11 12">PPIase</fullName>
    </alternativeName>
</protein>
<dbReference type="PANTHER" id="PTHR30560">
    <property type="entry name" value="TRIGGER FACTOR CHAPERONE AND PEPTIDYL-PROLYL CIS/TRANS ISOMERASE"/>
    <property type="match status" value="1"/>
</dbReference>
<dbReference type="Gene3D" id="1.10.3120.10">
    <property type="entry name" value="Trigger factor, C-terminal domain"/>
    <property type="match status" value="1"/>
</dbReference>
<dbReference type="Pfam" id="PF05697">
    <property type="entry name" value="Trigger_N"/>
    <property type="match status" value="1"/>
</dbReference>
<feature type="coiled-coil region" evidence="15">
    <location>
        <begin position="261"/>
        <end position="288"/>
    </location>
</feature>
<dbReference type="Pfam" id="PF05698">
    <property type="entry name" value="Trigger_C"/>
    <property type="match status" value="1"/>
</dbReference>
<dbReference type="SUPFAM" id="SSF109998">
    <property type="entry name" value="Triger factor/SurA peptide-binding domain-like"/>
    <property type="match status" value="1"/>
</dbReference>
<proteinExistence type="inferred from homology"/>
<gene>
    <name evidence="12" type="primary">tig</name>
    <name evidence="18" type="ORF">H8709_01730</name>
</gene>
<keyword evidence="19" id="KW-1185">Reference proteome</keyword>
<comment type="subcellular location">
    <subcellularLocation>
        <location evidence="12">Cytoplasm</location>
    </subcellularLocation>
    <text evidence="12">About half TF is bound to the ribosome near the polypeptide exit tunnel while the other half is free in the cytoplasm.</text>
</comment>
<organism evidence="18 19">
    <name type="scientific">Zongyangia hominis</name>
    <dbReference type="NCBI Taxonomy" id="2763677"/>
    <lineage>
        <taxon>Bacteria</taxon>
        <taxon>Bacillati</taxon>
        <taxon>Bacillota</taxon>
        <taxon>Clostridia</taxon>
        <taxon>Eubacteriales</taxon>
        <taxon>Oscillospiraceae</taxon>
        <taxon>Zongyangia</taxon>
    </lineage>
</organism>
<evidence type="ECO:0000313" key="19">
    <source>
        <dbReference type="Proteomes" id="UP000660861"/>
    </source>
</evidence>
<dbReference type="InterPro" id="IPR046357">
    <property type="entry name" value="PPIase_dom_sf"/>
</dbReference>
<comment type="similarity">
    <text evidence="2 12 14">Belongs to the FKBP-type PPIase family. Tig subfamily.</text>
</comment>
<evidence type="ECO:0000256" key="11">
    <source>
        <dbReference type="ARBA" id="ARBA00029986"/>
    </source>
</evidence>
<dbReference type="NCBIfam" id="TIGR00115">
    <property type="entry name" value="tig"/>
    <property type="match status" value="1"/>
</dbReference>
<evidence type="ECO:0000313" key="18">
    <source>
        <dbReference type="EMBL" id="MBC8569551.1"/>
    </source>
</evidence>
<dbReference type="InterPro" id="IPR027304">
    <property type="entry name" value="Trigger_fact/SurA_dom_sf"/>
</dbReference>
<feature type="domain" description="PPIase FKBP-type" evidence="17">
    <location>
        <begin position="163"/>
        <end position="223"/>
    </location>
</feature>
<name>A0A926I9V0_9FIRM</name>
<dbReference type="PANTHER" id="PTHR30560:SF3">
    <property type="entry name" value="TRIGGER FACTOR-LIKE PROTEIN TIG, CHLOROPLASTIC"/>
    <property type="match status" value="1"/>
</dbReference>
<dbReference type="GO" id="GO:0051083">
    <property type="term" value="P:'de novo' cotranslational protein folding"/>
    <property type="evidence" value="ECO:0007669"/>
    <property type="project" value="TreeGrafter"/>
</dbReference>
<dbReference type="PROSITE" id="PS50059">
    <property type="entry name" value="FKBP_PPIASE"/>
    <property type="match status" value="1"/>
</dbReference>
<dbReference type="RefSeq" id="WP_262396648.1">
    <property type="nucleotide sequence ID" value="NZ_JACRTC010000001.1"/>
</dbReference>
<evidence type="ECO:0000259" key="17">
    <source>
        <dbReference type="PROSITE" id="PS50059"/>
    </source>
</evidence>
<comment type="caution">
    <text evidence="18">The sequence shown here is derived from an EMBL/GenBank/DDBJ whole genome shotgun (WGS) entry which is preliminary data.</text>
</comment>
<dbReference type="GO" id="GO:0043335">
    <property type="term" value="P:protein unfolding"/>
    <property type="evidence" value="ECO:0007669"/>
    <property type="project" value="TreeGrafter"/>
</dbReference>
<evidence type="ECO:0000256" key="4">
    <source>
        <dbReference type="ARBA" id="ARBA00016902"/>
    </source>
</evidence>
<dbReference type="HAMAP" id="MF_00303">
    <property type="entry name" value="Trigger_factor_Tig"/>
    <property type="match status" value="1"/>
</dbReference>
<feature type="compositionally biased region" description="Basic and acidic residues" evidence="16">
    <location>
        <begin position="456"/>
        <end position="471"/>
    </location>
</feature>
<dbReference type="GO" id="GO:0005737">
    <property type="term" value="C:cytoplasm"/>
    <property type="evidence" value="ECO:0007669"/>
    <property type="project" value="UniProtKB-SubCell"/>
</dbReference>
<dbReference type="InterPro" id="IPR008881">
    <property type="entry name" value="Trigger_fac_ribosome-bd_bac"/>
</dbReference>
<evidence type="ECO:0000256" key="14">
    <source>
        <dbReference type="RuleBase" id="RU003914"/>
    </source>
</evidence>
<dbReference type="GO" id="GO:0003755">
    <property type="term" value="F:peptidyl-prolyl cis-trans isomerase activity"/>
    <property type="evidence" value="ECO:0007669"/>
    <property type="project" value="UniProtKB-UniRule"/>
</dbReference>
<dbReference type="InterPro" id="IPR036611">
    <property type="entry name" value="Trigger_fac_ribosome-bd_sf"/>
</dbReference>
<evidence type="ECO:0000256" key="8">
    <source>
        <dbReference type="ARBA" id="ARBA00023235"/>
    </source>
</evidence>
<evidence type="ECO:0000256" key="7">
    <source>
        <dbReference type="ARBA" id="ARBA00023186"/>
    </source>
</evidence>
<dbReference type="EC" id="5.2.1.8" evidence="3 12"/>
<dbReference type="GO" id="GO:0015031">
    <property type="term" value="P:protein transport"/>
    <property type="evidence" value="ECO:0007669"/>
    <property type="project" value="UniProtKB-UniRule"/>
</dbReference>
<dbReference type="Proteomes" id="UP000660861">
    <property type="component" value="Unassembled WGS sequence"/>
</dbReference>
<dbReference type="GO" id="GO:0043022">
    <property type="term" value="F:ribosome binding"/>
    <property type="evidence" value="ECO:0007669"/>
    <property type="project" value="TreeGrafter"/>
</dbReference>
<sequence>MSLTSAKQVETNKYELEIAVDGETFGAAVDKAYHKNGKKMQVPGFRKGKAPRSVIERMYGEGIFFEDAINDLYPAAYEAAVKEAKIEPVDRADVEIMDVSKDGFTFKATVTVKPEVEVENYQGIEATKKIVTVSDEEIEDEIQRLRERNGRMVNVEDRAAQDGDNTIIDFEGFVDDVAFEGGKGENYPLTLGSNQFIPGFEGQIVGHNVGDEFDVNVSFPEEYHVPELAGKPAVFKVKLHEIKMRELPEVDDEFAKDVSEFDTVAELKEDLKKKLQEAKENSAQNDLENQLIDVVIQNMKAEIPQVMIDNRIDEMVRDFDYRLQSQGMNLQTYLQYTGMEMDSFKKTFAEQAERQVKVRLALEKIVEKEAIEVEQSAVDEELKKLAEQYQIEVEKVKMVIPEEEVKKDLAVNKAIDLIRDTAKVTEVAEEAKKEEAKEKKPAKKTTKKAPAKKAAPKAEEPAEEAKAEEKE</sequence>
<dbReference type="AlphaFoldDB" id="A0A926I9V0"/>
<feature type="compositionally biased region" description="Basic and acidic residues" evidence="16">
    <location>
        <begin position="430"/>
        <end position="439"/>
    </location>
</feature>
<dbReference type="PIRSF" id="PIRSF003095">
    <property type="entry name" value="Trigger_factor"/>
    <property type="match status" value="1"/>
</dbReference>
<accession>A0A926I9V0</accession>
<dbReference type="Gene3D" id="3.10.50.40">
    <property type="match status" value="1"/>
</dbReference>
<feature type="region of interest" description="Disordered" evidence="16">
    <location>
        <begin position="430"/>
        <end position="471"/>
    </location>
</feature>
<dbReference type="EMBL" id="JACRTC010000001">
    <property type="protein sequence ID" value="MBC8569551.1"/>
    <property type="molecule type" value="Genomic_DNA"/>
</dbReference>
<evidence type="ECO:0000256" key="9">
    <source>
        <dbReference type="ARBA" id="ARBA00023306"/>
    </source>
</evidence>
<feature type="compositionally biased region" description="Basic residues" evidence="16">
    <location>
        <begin position="440"/>
        <end position="455"/>
    </location>
</feature>
<keyword evidence="8 12" id="KW-0413">Isomerase</keyword>
<evidence type="ECO:0000256" key="1">
    <source>
        <dbReference type="ARBA" id="ARBA00000971"/>
    </source>
</evidence>
<evidence type="ECO:0000256" key="10">
    <source>
        <dbReference type="ARBA" id="ARBA00024849"/>
    </source>
</evidence>
<reference evidence="18" key="1">
    <citation type="submission" date="2020-08" db="EMBL/GenBank/DDBJ databases">
        <title>Genome public.</title>
        <authorList>
            <person name="Liu C."/>
            <person name="Sun Q."/>
        </authorList>
    </citation>
    <scope>NUCLEOTIDE SEQUENCE</scope>
    <source>
        <strain evidence="18">NSJ-54</strain>
    </source>
</reference>
<keyword evidence="5 12" id="KW-0132">Cell division</keyword>
<dbReference type="InterPro" id="IPR037041">
    <property type="entry name" value="Trigger_fac_C_sf"/>
</dbReference>